<evidence type="ECO:0000256" key="1">
    <source>
        <dbReference type="ARBA" id="ARBA00006328"/>
    </source>
</evidence>
<dbReference type="PANTHER" id="PTHR42748:SF30">
    <property type="entry name" value="NMRA-LIKE DOMAIN-CONTAINING PROTEIN"/>
    <property type="match status" value="1"/>
</dbReference>
<organism evidence="5 6">
    <name type="scientific">Coemansia spiralis</name>
    <dbReference type="NCBI Taxonomy" id="417178"/>
    <lineage>
        <taxon>Eukaryota</taxon>
        <taxon>Fungi</taxon>
        <taxon>Fungi incertae sedis</taxon>
        <taxon>Zoopagomycota</taxon>
        <taxon>Kickxellomycotina</taxon>
        <taxon>Kickxellomycetes</taxon>
        <taxon>Kickxellales</taxon>
        <taxon>Kickxellaceae</taxon>
        <taxon>Coemansia</taxon>
    </lineage>
</organism>
<proteinExistence type="inferred from homology"/>
<name>A0A9W8KUK6_9FUNG</name>
<feature type="domain" description="NmrA-like" evidence="4">
    <location>
        <begin position="3"/>
        <end position="285"/>
    </location>
</feature>
<reference evidence="5" key="1">
    <citation type="submission" date="2022-07" db="EMBL/GenBank/DDBJ databases">
        <title>Phylogenomic reconstructions and comparative analyses of Kickxellomycotina fungi.</title>
        <authorList>
            <person name="Reynolds N.K."/>
            <person name="Stajich J.E."/>
            <person name="Barry K."/>
            <person name="Grigoriev I.V."/>
            <person name="Crous P."/>
            <person name="Smith M.E."/>
        </authorList>
    </citation>
    <scope>NUCLEOTIDE SEQUENCE</scope>
    <source>
        <strain evidence="5">NRRL 3115</strain>
    </source>
</reference>
<evidence type="ECO:0000259" key="4">
    <source>
        <dbReference type="Pfam" id="PF05368"/>
    </source>
</evidence>
<evidence type="ECO:0000313" key="6">
    <source>
        <dbReference type="Proteomes" id="UP001151518"/>
    </source>
</evidence>
<comment type="similarity">
    <text evidence="1">Belongs to the NmrA-type oxidoreductase family.</text>
</comment>
<dbReference type="InterPro" id="IPR036291">
    <property type="entry name" value="NAD(P)-bd_dom_sf"/>
</dbReference>
<dbReference type="Pfam" id="PF05368">
    <property type="entry name" value="NmrA"/>
    <property type="match status" value="1"/>
</dbReference>
<dbReference type="GO" id="GO:0005634">
    <property type="term" value="C:nucleus"/>
    <property type="evidence" value="ECO:0007669"/>
    <property type="project" value="TreeGrafter"/>
</dbReference>
<sequence length="309" mass="33776">MLQTVAIIGATGLQGGSVLNALYGAGKYKLIAITRNISSESAKAIKKKHPGVELSEANINDVESLTKAFRGADTVFGITQFFQPDVLKNVESGDLDAEYKQGKNIVDAAIAAGVKNMIYSSLPSMKAFSSGKYAGVLHFEGKKKVENYLLSKVDKICGAVVYLGFYMENYVDFSRISPGDKETVEFTLPLPATTQLPLVDTANDAGGVVAYILDHFDDFIGKGLEISSGYYEAQEMVKAFHEVTGKPARYVQIPLSALHSEELGQMFKGIEEFGYFNGNTGFLEVNKKMDYKHTTPVDFWKNRGWTGPS</sequence>
<dbReference type="PANTHER" id="PTHR42748">
    <property type="entry name" value="NITROGEN METABOLITE REPRESSION PROTEIN NMRA FAMILY MEMBER"/>
    <property type="match status" value="1"/>
</dbReference>
<accession>A0A9W8KUK6</accession>
<dbReference type="Gene3D" id="3.90.25.10">
    <property type="entry name" value="UDP-galactose 4-epimerase, domain 1"/>
    <property type="match status" value="1"/>
</dbReference>
<keyword evidence="3" id="KW-0560">Oxidoreductase</keyword>
<dbReference type="OrthoDB" id="3358371at2759"/>
<evidence type="ECO:0000256" key="2">
    <source>
        <dbReference type="ARBA" id="ARBA00022857"/>
    </source>
</evidence>
<comment type="caution">
    <text evidence="5">The sequence shown here is derived from an EMBL/GenBank/DDBJ whole genome shotgun (WGS) entry which is preliminary data.</text>
</comment>
<dbReference type="CDD" id="cd05251">
    <property type="entry name" value="NmrA_like_SDR_a"/>
    <property type="match status" value="1"/>
</dbReference>
<dbReference type="GO" id="GO:0016491">
    <property type="term" value="F:oxidoreductase activity"/>
    <property type="evidence" value="ECO:0007669"/>
    <property type="project" value="UniProtKB-KW"/>
</dbReference>
<dbReference type="Gene3D" id="3.40.50.720">
    <property type="entry name" value="NAD(P)-binding Rossmann-like Domain"/>
    <property type="match status" value="1"/>
</dbReference>
<dbReference type="SUPFAM" id="SSF51735">
    <property type="entry name" value="NAD(P)-binding Rossmann-fold domains"/>
    <property type="match status" value="1"/>
</dbReference>
<evidence type="ECO:0000256" key="3">
    <source>
        <dbReference type="ARBA" id="ARBA00023002"/>
    </source>
</evidence>
<dbReference type="EMBL" id="JANBTW010000105">
    <property type="protein sequence ID" value="KAJ2671295.1"/>
    <property type="molecule type" value="Genomic_DNA"/>
</dbReference>
<dbReference type="AlphaFoldDB" id="A0A9W8KUK6"/>
<dbReference type="InterPro" id="IPR051164">
    <property type="entry name" value="NmrA-like_oxidored"/>
</dbReference>
<gene>
    <name evidence="5" type="ORF">GGI25_005538</name>
</gene>
<keyword evidence="2" id="KW-0521">NADP</keyword>
<protein>
    <recommendedName>
        <fullName evidence="4">NmrA-like domain-containing protein</fullName>
    </recommendedName>
</protein>
<dbReference type="Proteomes" id="UP001151518">
    <property type="component" value="Unassembled WGS sequence"/>
</dbReference>
<dbReference type="InterPro" id="IPR008030">
    <property type="entry name" value="NmrA-like"/>
</dbReference>
<evidence type="ECO:0000313" key="5">
    <source>
        <dbReference type="EMBL" id="KAJ2671295.1"/>
    </source>
</evidence>